<comment type="caution">
    <text evidence="1">The sequence shown here is derived from an EMBL/GenBank/DDBJ whole genome shotgun (WGS) entry which is preliminary data.</text>
</comment>
<organism evidence="1 2">
    <name type="scientific">Jimgerdemannia flammicorona</name>
    <dbReference type="NCBI Taxonomy" id="994334"/>
    <lineage>
        <taxon>Eukaryota</taxon>
        <taxon>Fungi</taxon>
        <taxon>Fungi incertae sedis</taxon>
        <taxon>Mucoromycota</taxon>
        <taxon>Mucoromycotina</taxon>
        <taxon>Endogonomycetes</taxon>
        <taxon>Endogonales</taxon>
        <taxon>Endogonaceae</taxon>
        <taxon>Jimgerdemannia</taxon>
    </lineage>
</organism>
<name>A0A433DA56_9FUNG</name>
<evidence type="ECO:0000313" key="2">
    <source>
        <dbReference type="Proteomes" id="UP000268093"/>
    </source>
</evidence>
<evidence type="ECO:0000313" key="1">
    <source>
        <dbReference type="EMBL" id="RUP47760.1"/>
    </source>
</evidence>
<sequence>MHLPFHSVSHLRCDICHLPQSSNVTFPRWCRGNDSDLPDAGTLRGVAIQRSKCCVRLARGLTPLRIFHSINARGC</sequence>
<dbReference type="AlphaFoldDB" id="A0A433DA56"/>
<reference evidence="1 2" key="1">
    <citation type="journal article" date="2018" name="New Phytol.">
        <title>Phylogenomics of Endogonaceae and evolution of mycorrhizas within Mucoromycota.</title>
        <authorList>
            <person name="Chang Y."/>
            <person name="Desiro A."/>
            <person name="Na H."/>
            <person name="Sandor L."/>
            <person name="Lipzen A."/>
            <person name="Clum A."/>
            <person name="Barry K."/>
            <person name="Grigoriev I.V."/>
            <person name="Martin F.M."/>
            <person name="Stajich J.E."/>
            <person name="Smith M.E."/>
            <person name="Bonito G."/>
            <person name="Spatafora J.W."/>
        </authorList>
    </citation>
    <scope>NUCLEOTIDE SEQUENCE [LARGE SCALE GENOMIC DNA]</scope>
    <source>
        <strain evidence="1 2">GMNB39</strain>
    </source>
</reference>
<dbReference type="Proteomes" id="UP000268093">
    <property type="component" value="Unassembled WGS sequence"/>
</dbReference>
<accession>A0A433DA56</accession>
<keyword evidence="2" id="KW-1185">Reference proteome</keyword>
<dbReference type="EMBL" id="RBNI01004116">
    <property type="protein sequence ID" value="RUP47760.1"/>
    <property type="molecule type" value="Genomic_DNA"/>
</dbReference>
<proteinExistence type="predicted"/>
<gene>
    <name evidence="1" type="ORF">BC936DRAFT_145359</name>
</gene>
<protein>
    <submittedName>
        <fullName evidence="1">Uncharacterized protein</fullName>
    </submittedName>
</protein>